<keyword evidence="1" id="KW-0175">Coiled coil</keyword>
<comment type="caution">
    <text evidence="3">The sequence shown here is derived from an EMBL/GenBank/DDBJ whole genome shotgun (WGS) entry which is preliminary data.</text>
</comment>
<feature type="compositionally biased region" description="Basic and acidic residues" evidence="2">
    <location>
        <begin position="171"/>
        <end position="181"/>
    </location>
</feature>
<dbReference type="Proteomes" id="UP000193986">
    <property type="component" value="Unassembled WGS sequence"/>
</dbReference>
<feature type="compositionally biased region" description="Polar residues" evidence="2">
    <location>
        <begin position="205"/>
        <end position="214"/>
    </location>
</feature>
<feature type="compositionally biased region" description="Low complexity" evidence="2">
    <location>
        <begin position="190"/>
        <end position="200"/>
    </location>
</feature>
<name>A0A1Y2BGS4_9TREE</name>
<feature type="compositionally biased region" description="Acidic residues" evidence="2">
    <location>
        <begin position="152"/>
        <end position="166"/>
    </location>
</feature>
<dbReference type="AlphaFoldDB" id="A0A1Y2BGS4"/>
<feature type="region of interest" description="Disordered" evidence="2">
    <location>
        <begin position="126"/>
        <end position="214"/>
    </location>
</feature>
<keyword evidence="4" id="KW-1185">Reference proteome</keyword>
<gene>
    <name evidence="3" type="ORF">BCR39DRAFT_556801</name>
</gene>
<organism evidence="3 4">
    <name type="scientific">Naematelia encephala</name>
    <dbReference type="NCBI Taxonomy" id="71784"/>
    <lineage>
        <taxon>Eukaryota</taxon>
        <taxon>Fungi</taxon>
        <taxon>Dikarya</taxon>
        <taxon>Basidiomycota</taxon>
        <taxon>Agaricomycotina</taxon>
        <taxon>Tremellomycetes</taxon>
        <taxon>Tremellales</taxon>
        <taxon>Naemateliaceae</taxon>
        <taxon>Naematelia</taxon>
    </lineage>
</organism>
<evidence type="ECO:0000256" key="2">
    <source>
        <dbReference type="SAM" id="MobiDB-lite"/>
    </source>
</evidence>
<feature type="region of interest" description="Disordered" evidence="2">
    <location>
        <begin position="1"/>
        <end position="51"/>
    </location>
</feature>
<feature type="coiled-coil region" evidence="1">
    <location>
        <begin position="216"/>
        <end position="243"/>
    </location>
</feature>
<feature type="compositionally biased region" description="Polar residues" evidence="2">
    <location>
        <begin position="22"/>
        <end position="35"/>
    </location>
</feature>
<evidence type="ECO:0000313" key="4">
    <source>
        <dbReference type="Proteomes" id="UP000193986"/>
    </source>
</evidence>
<evidence type="ECO:0000313" key="3">
    <source>
        <dbReference type="EMBL" id="ORY34009.1"/>
    </source>
</evidence>
<dbReference type="EMBL" id="MCFC01000004">
    <property type="protein sequence ID" value="ORY34009.1"/>
    <property type="molecule type" value="Genomic_DNA"/>
</dbReference>
<accession>A0A1Y2BGS4</accession>
<evidence type="ECO:0000256" key="1">
    <source>
        <dbReference type="SAM" id="Coils"/>
    </source>
</evidence>
<dbReference type="InParanoid" id="A0A1Y2BGS4"/>
<protein>
    <submittedName>
        <fullName evidence="3">Uncharacterized protein</fullName>
    </submittedName>
</protein>
<reference evidence="3 4" key="1">
    <citation type="submission" date="2016-07" db="EMBL/GenBank/DDBJ databases">
        <title>Pervasive Adenine N6-methylation of Active Genes in Fungi.</title>
        <authorList>
            <consortium name="DOE Joint Genome Institute"/>
            <person name="Mondo S.J."/>
            <person name="Dannebaum R.O."/>
            <person name="Kuo R.C."/>
            <person name="Labutti K."/>
            <person name="Haridas S."/>
            <person name="Kuo A."/>
            <person name="Salamov A."/>
            <person name="Ahrendt S.R."/>
            <person name="Lipzen A."/>
            <person name="Sullivan W."/>
            <person name="Andreopoulos W.B."/>
            <person name="Clum A."/>
            <person name="Lindquist E."/>
            <person name="Daum C."/>
            <person name="Ramamoorthy G.K."/>
            <person name="Gryganskyi A."/>
            <person name="Culley D."/>
            <person name="Magnuson J.K."/>
            <person name="James T.Y."/>
            <person name="O'Malley M.A."/>
            <person name="Stajich J.E."/>
            <person name="Spatafora J.W."/>
            <person name="Visel A."/>
            <person name="Grigoriev I.V."/>
        </authorList>
    </citation>
    <scope>NUCLEOTIDE SEQUENCE [LARGE SCALE GENOMIC DNA]</scope>
    <source>
        <strain evidence="3 4">68-887.2</strain>
    </source>
</reference>
<sequence length="270" mass="30285">MKSVENPNLLDKPLDQSIHDIQPTQRATELSQAPTEPTAPAQKPTNLPRPFLSPELAPAHLWPTIAKMWAFVEMYPTIHAPQAPLAATSHPRGYKKVENNGRGSSYPAFLYRTKGKKGACEGIGYTINRDSPLEPVEPPKRAQRKRKVREGDEVDFNELESEEDDSGTVNRDGKRQREFSTPDHQIGFKSTHSPESSSESRIVTPDSSSTSSACANQVFSSRIARLERDNTSLEKQLQMQALRYEATIEGIKAEWELERARWKVASGKYV</sequence>
<proteinExistence type="predicted"/>